<sequence length="27" mass="3063">TSNRRFYAQVLSVRSSYRVKLGGDDMG</sequence>
<feature type="non-terminal residue" evidence="1">
    <location>
        <position position="1"/>
    </location>
</feature>
<dbReference type="Proteomes" id="UP001267638">
    <property type="component" value="Unassembled WGS sequence"/>
</dbReference>
<comment type="caution">
    <text evidence="1">The sequence shown here is derived from an EMBL/GenBank/DDBJ whole genome shotgun (WGS) entry which is preliminary data.</text>
</comment>
<accession>A0ABU1X8C2</accession>
<name>A0ABU1X8C2_SPHXE</name>
<gene>
    <name evidence="1" type="ORF">J2W40_004157</name>
</gene>
<organism evidence="1 2">
    <name type="scientific">Sphingobium xenophagum</name>
    <dbReference type="NCBI Taxonomy" id="121428"/>
    <lineage>
        <taxon>Bacteria</taxon>
        <taxon>Pseudomonadati</taxon>
        <taxon>Pseudomonadota</taxon>
        <taxon>Alphaproteobacteria</taxon>
        <taxon>Sphingomonadales</taxon>
        <taxon>Sphingomonadaceae</taxon>
        <taxon>Sphingobium</taxon>
    </lineage>
</organism>
<protein>
    <submittedName>
        <fullName evidence="1">Uncharacterized protein</fullName>
    </submittedName>
</protein>
<evidence type="ECO:0000313" key="1">
    <source>
        <dbReference type="EMBL" id="MDR7157307.1"/>
    </source>
</evidence>
<keyword evidence="2" id="KW-1185">Reference proteome</keyword>
<reference evidence="1 2" key="1">
    <citation type="submission" date="2023-07" db="EMBL/GenBank/DDBJ databases">
        <title>Sorghum-associated microbial communities from plants grown in Nebraska, USA.</title>
        <authorList>
            <person name="Schachtman D."/>
        </authorList>
    </citation>
    <scope>NUCLEOTIDE SEQUENCE [LARGE SCALE GENOMIC DNA]</scope>
    <source>
        <strain evidence="1 2">4256</strain>
    </source>
</reference>
<dbReference type="EMBL" id="JAVDWV010000051">
    <property type="protein sequence ID" value="MDR7157307.1"/>
    <property type="molecule type" value="Genomic_DNA"/>
</dbReference>
<evidence type="ECO:0000313" key="2">
    <source>
        <dbReference type="Proteomes" id="UP001267638"/>
    </source>
</evidence>
<proteinExistence type="predicted"/>